<dbReference type="EMBL" id="BMIB01000001">
    <property type="protein sequence ID" value="GGH59938.1"/>
    <property type="molecule type" value="Genomic_DNA"/>
</dbReference>
<reference evidence="5" key="2">
    <citation type="submission" date="2020-09" db="EMBL/GenBank/DDBJ databases">
        <authorList>
            <person name="Sun Q."/>
            <person name="Zhou Y."/>
        </authorList>
    </citation>
    <scope>NUCLEOTIDE SEQUENCE</scope>
    <source>
        <strain evidence="5">CGMCC 1.15290</strain>
    </source>
</reference>
<dbReference type="Gene3D" id="1.10.357.10">
    <property type="entry name" value="Tetracycline Repressor, domain 2"/>
    <property type="match status" value="1"/>
</dbReference>
<evidence type="ECO:0000313" key="5">
    <source>
        <dbReference type="EMBL" id="GGH59938.1"/>
    </source>
</evidence>
<accession>A0A917IPQ0</accession>
<dbReference type="Proteomes" id="UP000627292">
    <property type="component" value="Unassembled WGS sequence"/>
</dbReference>
<dbReference type="InterPro" id="IPR009057">
    <property type="entry name" value="Homeodomain-like_sf"/>
</dbReference>
<feature type="coiled-coil region" evidence="3">
    <location>
        <begin position="63"/>
        <end position="90"/>
    </location>
</feature>
<organism evidence="5 6">
    <name type="scientific">Filimonas zeae</name>
    <dbReference type="NCBI Taxonomy" id="1737353"/>
    <lineage>
        <taxon>Bacteria</taxon>
        <taxon>Pseudomonadati</taxon>
        <taxon>Bacteroidota</taxon>
        <taxon>Chitinophagia</taxon>
        <taxon>Chitinophagales</taxon>
        <taxon>Chitinophagaceae</taxon>
        <taxon>Filimonas</taxon>
    </lineage>
</organism>
<dbReference type="InterPro" id="IPR050109">
    <property type="entry name" value="HTH-type_TetR-like_transc_reg"/>
</dbReference>
<dbReference type="SUPFAM" id="SSF46689">
    <property type="entry name" value="Homeodomain-like"/>
    <property type="match status" value="1"/>
</dbReference>
<dbReference type="Pfam" id="PF00440">
    <property type="entry name" value="TetR_N"/>
    <property type="match status" value="1"/>
</dbReference>
<evidence type="ECO:0000259" key="4">
    <source>
        <dbReference type="PROSITE" id="PS50977"/>
    </source>
</evidence>
<keyword evidence="3" id="KW-0175">Coiled coil</keyword>
<feature type="DNA-binding region" description="H-T-H motif" evidence="2">
    <location>
        <begin position="36"/>
        <end position="55"/>
    </location>
</feature>
<comment type="caution">
    <text evidence="5">The sequence shown here is derived from an EMBL/GenBank/DDBJ whole genome shotgun (WGS) entry which is preliminary data.</text>
</comment>
<keyword evidence="6" id="KW-1185">Reference proteome</keyword>
<evidence type="ECO:0000256" key="1">
    <source>
        <dbReference type="ARBA" id="ARBA00023125"/>
    </source>
</evidence>
<dbReference type="SUPFAM" id="SSF48498">
    <property type="entry name" value="Tetracyclin repressor-like, C-terminal domain"/>
    <property type="match status" value="1"/>
</dbReference>
<evidence type="ECO:0000256" key="2">
    <source>
        <dbReference type="PROSITE-ProRule" id="PRU00335"/>
    </source>
</evidence>
<dbReference type="AlphaFoldDB" id="A0A917IPQ0"/>
<dbReference type="InterPro" id="IPR001647">
    <property type="entry name" value="HTH_TetR"/>
</dbReference>
<dbReference type="InterPro" id="IPR036271">
    <property type="entry name" value="Tet_transcr_reg_TetR-rel_C_sf"/>
</dbReference>
<sequence length="218" mass="24819">MLFMHQERYHIANSGRLKLLKVAEALFAQYGFDGASTRLITEESGMNVSMVNYYFGSKEALYLAIFESRLKQLKEELAGIDDLALKVNEKLEYFLRAFILRIQQNPGFYRMLCMQTAMAPHPGIKPLLLEARALNFRLLRKIVISGIDEGYFKQVDVDLFVFNVFNLLPAVFSTPAEEEIQLLPFMSGNAGDDLSDRMVAYIMSSFLTTSHPSKQPLI</sequence>
<dbReference type="GO" id="GO:0003677">
    <property type="term" value="F:DNA binding"/>
    <property type="evidence" value="ECO:0007669"/>
    <property type="project" value="UniProtKB-UniRule"/>
</dbReference>
<feature type="domain" description="HTH tetR-type" evidence="4">
    <location>
        <begin position="13"/>
        <end position="73"/>
    </location>
</feature>
<reference evidence="5" key="1">
    <citation type="journal article" date="2014" name="Int. J. Syst. Evol. Microbiol.">
        <title>Complete genome sequence of Corynebacterium casei LMG S-19264T (=DSM 44701T), isolated from a smear-ripened cheese.</title>
        <authorList>
            <consortium name="US DOE Joint Genome Institute (JGI-PGF)"/>
            <person name="Walter F."/>
            <person name="Albersmeier A."/>
            <person name="Kalinowski J."/>
            <person name="Ruckert C."/>
        </authorList>
    </citation>
    <scope>NUCLEOTIDE SEQUENCE</scope>
    <source>
        <strain evidence="5">CGMCC 1.15290</strain>
    </source>
</reference>
<name>A0A917IPQ0_9BACT</name>
<dbReference type="PRINTS" id="PR00455">
    <property type="entry name" value="HTHTETR"/>
</dbReference>
<evidence type="ECO:0000313" key="6">
    <source>
        <dbReference type="Proteomes" id="UP000627292"/>
    </source>
</evidence>
<evidence type="ECO:0000256" key="3">
    <source>
        <dbReference type="SAM" id="Coils"/>
    </source>
</evidence>
<proteinExistence type="predicted"/>
<dbReference type="Gene3D" id="1.10.10.60">
    <property type="entry name" value="Homeodomain-like"/>
    <property type="match status" value="1"/>
</dbReference>
<dbReference type="PROSITE" id="PS50977">
    <property type="entry name" value="HTH_TETR_2"/>
    <property type="match status" value="1"/>
</dbReference>
<protein>
    <recommendedName>
        <fullName evidence="4">HTH tetR-type domain-containing protein</fullName>
    </recommendedName>
</protein>
<gene>
    <name evidence="5" type="ORF">GCM10011379_07270</name>
</gene>
<dbReference type="PANTHER" id="PTHR30328:SF54">
    <property type="entry name" value="HTH-TYPE TRANSCRIPTIONAL REPRESSOR SCO4008"/>
    <property type="match status" value="1"/>
</dbReference>
<dbReference type="PANTHER" id="PTHR30328">
    <property type="entry name" value="TRANSCRIPTIONAL REPRESSOR"/>
    <property type="match status" value="1"/>
</dbReference>
<keyword evidence="1 2" id="KW-0238">DNA-binding</keyword>